<dbReference type="GO" id="GO:0016616">
    <property type="term" value="F:oxidoreductase activity, acting on the CH-OH group of donors, NAD or NADP as acceptor"/>
    <property type="evidence" value="ECO:0007669"/>
    <property type="project" value="TreeGrafter"/>
</dbReference>
<dbReference type="eggNOG" id="COG4221">
    <property type="taxonomic scope" value="Bacteria"/>
</dbReference>
<dbReference type="InterPro" id="IPR053241">
    <property type="entry name" value="NADPH_pterin_aldehyde_rdct"/>
</dbReference>
<dbReference type="Pfam" id="PF00106">
    <property type="entry name" value="adh_short"/>
    <property type="match status" value="1"/>
</dbReference>
<dbReference type="PRINTS" id="PR00080">
    <property type="entry name" value="SDRFAMILY"/>
</dbReference>
<accession>D2QWQ7</accession>
<dbReference type="EMBL" id="CP001848">
    <property type="protein sequence ID" value="ADB17860.1"/>
    <property type="molecule type" value="Genomic_DNA"/>
</dbReference>
<dbReference type="OrthoDB" id="9775296at2"/>
<dbReference type="HOGENOM" id="CLU_010194_2_10_0"/>
<dbReference type="InterPro" id="IPR002347">
    <property type="entry name" value="SDR_fam"/>
</dbReference>
<dbReference type="AlphaFoldDB" id="D2QWQ7"/>
<comment type="similarity">
    <text evidence="1">Belongs to the short-chain dehydrogenases/reductases (SDR) family.</text>
</comment>
<name>D2QWQ7_PIRSD</name>
<sequence>MSDSKTIVITGVTRGLGLAMARYFATHGHTVIGCGRLASLVAELQQELGSQHAISVVDVTDERAVAAWAEASLAKFGAPDLLLNSAAIINANNSLWNVPTDEFSRVVDINIKGVFHVTKHFAPAMIARQSGVIVNFSSGWGRSTSAEVAPYCATKYAIEGLTLALAAELPSGMAAIPLNPGVIATDMLQSCFGEDASSYPQPAAWAQVACPYLLQLSARHNGRSLSVPM</sequence>
<dbReference type="PANTHER" id="PTHR45267">
    <property type="match status" value="1"/>
</dbReference>
<dbReference type="PRINTS" id="PR00081">
    <property type="entry name" value="GDHRDH"/>
</dbReference>
<organism evidence="2 3">
    <name type="scientific">Pirellula staleyi (strain ATCC 27377 / DSM 6068 / ICPB 4128)</name>
    <name type="common">Pirella staleyi</name>
    <dbReference type="NCBI Taxonomy" id="530564"/>
    <lineage>
        <taxon>Bacteria</taxon>
        <taxon>Pseudomonadati</taxon>
        <taxon>Planctomycetota</taxon>
        <taxon>Planctomycetia</taxon>
        <taxon>Pirellulales</taxon>
        <taxon>Pirellulaceae</taxon>
        <taxon>Pirellula</taxon>
    </lineage>
</organism>
<dbReference type="GO" id="GO:0005829">
    <property type="term" value="C:cytosol"/>
    <property type="evidence" value="ECO:0007669"/>
    <property type="project" value="TreeGrafter"/>
</dbReference>
<reference evidence="2 3" key="1">
    <citation type="journal article" date="2009" name="Stand. Genomic Sci.">
        <title>Complete genome sequence of Pirellula staleyi type strain (ATCC 27377).</title>
        <authorList>
            <person name="Clum A."/>
            <person name="Tindall B.J."/>
            <person name="Sikorski J."/>
            <person name="Ivanova N."/>
            <person name="Mavrommatis K."/>
            <person name="Lucas S."/>
            <person name="Glavina del Rio T."/>
            <person name="Nolan M."/>
            <person name="Chen F."/>
            <person name="Tice H."/>
            <person name="Pitluck S."/>
            <person name="Cheng J.F."/>
            <person name="Chertkov O."/>
            <person name="Brettin T."/>
            <person name="Han C."/>
            <person name="Detter J.C."/>
            <person name="Kuske C."/>
            <person name="Bruce D."/>
            <person name="Goodwin L."/>
            <person name="Ovchinikova G."/>
            <person name="Pati A."/>
            <person name="Mikhailova N."/>
            <person name="Chen A."/>
            <person name="Palaniappan K."/>
            <person name="Land M."/>
            <person name="Hauser L."/>
            <person name="Chang Y.J."/>
            <person name="Jeffries C.D."/>
            <person name="Chain P."/>
            <person name="Rohde M."/>
            <person name="Goker M."/>
            <person name="Bristow J."/>
            <person name="Eisen J.A."/>
            <person name="Markowitz V."/>
            <person name="Hugenholtz P."/>
            <person name="Kyrpides N.C."/>
            <person name="Klenk H.P."/>
            <person name="Lapidus A."/>
        </authorList>
    </citation>
    <scope>NUCLEOTIDE SEQUENCE [LARGE SCALE GENOMIC DNA]</scope>
    <source>
        <strain evidence="3">ATCC 27377 / DSM 6068 / ICPB 4128</strain>
    </source>
</reference>
<dbReference type="Proteomes" id="UP000001887">
    <property type="component" value="Chromosome"/>
</dbReference>
<dbReference type="SUPFAM" id="SSF51735">
    <property type="entry name" value="NAD(P)-binding Rossmann-fold domains"/>
    <property type="match status" value="1"/>
</dbReference>
<dbReference type="KEGG" id="psl:Psta_3196"/>
<gene>
    <name evidence="2" type="ordered locus">Psta_3196</name>
</gene>
<protein>
    <submittedName>
        <fullName evidence="2">Short-chain dehydrogenase/reductase SDR</fullName>
    </submittedName>
</protein>
<dbReference type="InterPro" id="IPR020904">
    <property type="entry name" value="Sc_DH/Rdtase_CS"/>
</dbReference>
<evidence type="ECO:0000313" key="3">
    <source>
        <dbReference type="Proteomes" id="UP000001887"/>
    </source>
</evidence>
<dbReference type="PROSITE" id="PS51257">
    <property type="entry name" value="PROKAR_LIPOPROTEIN"/>
    <property type="match status" value="1"/>
</dbReference>
<dbReference type="InterPro" id="IPR036291">
    <property type="entry name" value="NAD(P)-bd_dom_sf"/>
</dbReference>
<evidence type="ECO:0000256" key="1">
    <source>
        <dbReference type="RuleBase" id="RU000363"/>
    </source>
</evidence>
<dbReference type="Gene3D" id="3.40.50.720">
    <property type="entry name" value="NAD(P)-binding Rossmann-like Domain"/>
    <property type="match status" value="1"/>
</dbReference>
<dbReference type="PANTHER" id="PTHR45267:SF2">
    <property type="entry name" value="NADPH-DEPENDENT PTERIN ALDEHYDE REDUCTASE"/>
    <property type="match status" value="1"/>
</dbReference>
<dbReference type="STRING" id="530564.Psta_3196"/>
<dbReference type="PROSITE" id="PS00061">
    <property type="entry name" value="ADH_SHORT"/>
    <property type="match status" value="1"/>
</dbReference>
<proteinExistence type="inferred from homology"/>
<evidence type="ECO:0000313" key="2">
    <source>
        <dbReference type="EMBL" id="ADB17860.1"/>
    </source>
</evidence>
<keyword evidence="3" id="KW-1185">Reference proteome</keyword>